<keyword evidence="2" id="KW-0472">Membrane</keyword>
<reference evidence="3" key="1">
    <citation type="journal article" date="2014" name="Int. J. Syst. Evol. Microbiol.">
        <title>Complete genome sequence of Corynebacterium casei LMG S-19264T (=DSM 44701T), isolated from a smear-ripened cheese.</title>
        <authorList>
            <consortium name="US DOE Joint Genome Institute (JGI-PGF)"/>
            <person name="Walter F."/>
            <person name="Albersmeier A."/>
            <person name="Kalinowski J."/>
            <person name="Ruckert C."/>
        </authorList>
    </citation>
    <scope>NUCLEOTIDE SEQUENCE</scope>
    <source>
        <strain evidence="3">NBRC 112290</strain>
    </source>
</reference>
<accession>A0AA37XFY0</accession>
<name>A0AA37XFY0_9MICO</name>
<gene>
    <name evidence="3" type="ORF">GCM10025875_23230</name>
</gene>
<evidence type="ECO:0000313" key="3">
    <source>
        <dbReference type="EMBL" id="GMA32331.1"/>
    </source>
</evidence>
<keyword evidence="2" id="KW-1133">Transmembrane helix</keyword>
<keyword evidence="2" id="KW-0812">Transmembrane</keyword>
<dbReference type="AlphaFoldDB" id="A0AA37XFY0"/>
<feature type="transmembrane region" description="Helical" evidence="2">
    <location>
        <begin position="52"/>
        <end position="72"/>
    </location>
</feature>
<keyword evidence="4" id="KW-1185">Reference proteome</keyword>
<feature type="compositionally biased region" description="Low complexity" evidence="1">
    <location>
        <begin position="151"/>
        <end position="170"/>
    </location>
</feature>
<dbReference type="RefSeq" id="WP_284251041.1">
    <property type="nucleotide sequence ID" value="NZ_BSUM01000001.1"/>
</dbReference>
<feature type="transmembrane region" description="Helical" evidence="2">
    <location>
        <begin position="93"/>
        <end position="113"/>
    </location>
</feature>
<protein>
    <submittedName>
        <fullName evidence="3">Uncharacterized protein</fullName>
    </submittedName>
</protein>
<evidence type="ECO:0000256" key="1">
    <source>
        <dbReference type="SAM" id="MobiDB-lite"/>
    </source>
</evidence>
<evidence type="ECO:0000313" key="4">
    <source>
        <dbReference type="Proteomes" id="UP001157161"/>
    </source>
</evidence>
<comment type="caution">
    <text evidence="3">The sequence shown here is derived from an EMBL/GenBank/DDBJ whole genome shotgun (WGS) entry which is preliminary data.</text>
</comment>
<dbReference type="Proteomes" id="UP001157161">
    <property type="component" value="Unassembled WGS sequence"/>
</dbReference>
<sequence>MLKKGEWRKLPGRGQRLMARYMLSMPFLQAGTGLLIPISIALILFAKVPTPVALISFLPIVPTIVIVCIEVAGLGEFGRVYDKKIRVRDYLRLVLGTFPYQVFLAMAAVRAVAREVRGERGWEKTEHSGAHIDRVEPETTVTGIEVETSRPAPALSLAGAGATAGPGEPADQTTSTAADRT</sequence>
<dbReference type="EMBL" id="BSUM01000001">
    <property type="protein sequence ID" value="GMA32331.1"/>
    <property type="molecule type" value="Genomic_DNA"/>
</dbReference>
<feature type="region of interest" description="Disordered" evidence="1">
    <location>
        <begin position="138"/>
        <end position="181"/>
    </location>
</feature>
<proteinExistence type="predicted"/>
<organism evidence="3 4">
    <name type="scientific">Litorihabitans aurantiacus</name>
    <dbReference type="NCBI Taxonomy" id="1930061"/>
    <lineage>
        <taxon>Bacteria</taxon>
        <taxon>Bacillati</taxon>
        <taxon>Actinomycetota</taxon>
        <taxon>Actinomycetes</taxon>
        <taxon>Micrococcales</taxon>
        <taxon>Beutenbergiaceae</taxon>
        <taxon>Litorihabitans</taxon>
    </lineage>
</organism>
<feature type="transmembrane region" description="Helical" evidence="2">
    <location>
        <begin position="21"/>
        <end position="46"/>
    </location>
</feature>
<feature type="compositionally biased region" description="Polar residues" evidence="1">
    <location>
        <begin position="171"/>
        <end position="181"/>
    </location>
</feature>
<reference evidence="3" key="2">
    <citation type="submission" date="2023-02" db="EMBL/GenBank/DDBJ databases">
        <authorList>
            <person name="Sun Q."/>
            <person name="Mori K."/>
        </authorList>
    </citation>
    <scope>NUCLEOTIDE SEQUENCE</scope>
    <source>
        <strain evidence="3">NBRC 112290</strain>
    </source>
</reference>
<evidence type="ECO:0000256" key="2">
    <source>
        <dbReference type="SAM" id="Phobius"/>
    </source>
</evidence>